<keyword evidence="2" id="KW-0812">Transmembrane</keyword>
<sequence>MGKRLLASALFAGLLAGLVSAALQHWMTTPLILQAELYESGEMVHGAAHAHDGAHAHEGGHDHGAVGAAASGHAHDHDHGDEVGLTERAANTFMMTLVAMAGFGLLLTAGFALAERLGAGRVGLREGLMWGAAGFACTQLLTGAGLPPELPGSAAAPLLERQIWWTLTALLSAAGLAVLAWAPNPARWLGLALLALPHAIGAPHPEELWGGAPPELAGLFVARSLLIGAVGWTVLGAAAGWLWSDERRAA</sequence>
<feature type="transmembrane region" description="Helical" evidence="2">
    <location>
        <begin position="93"/>
        <end position="115"/>
    </location>
</feature>
<keyword evidence="3" id="KW-0732">Signal</keyword>
<feature type="transmembrane region" description="Helical" evidence="2">
    <location>
        <begin position="225"/>
        <end position="244"/>
    </location>
</feature>
<dbReference type="Pfam" id="PF09490">
    <property type="entry name" value="CbtA"/>
    <property type="match status" value="1"/>
</dbReference>
<keyword evidence="2" id="KW-1133">Transmembrane helix</keyword>
<evidence type="ECO:0000256" key="2">
    <source>
        <dbReference type="SAM" id="Phobius"/>
    </source>
</evidence>
<keyword evidence="5" id="KW-1185">Reference proteome</keyword>
<dbReference type="EMBL" id="FRDL01000003">
    <property type="protein sequence ID" value="SHN60194.1"/>
    <property type="molecule type" value="Genomic_DNA"/>
</dbReference>
<protein>
    <submittedName>
        <fullName evidence="4">Cobalt transporter subunit CbtA</fullName>
    </submittedName>
</protein>
<evidence type="ECO:0000313" key="4">
    <source>
        <dbReference type="EMBL" id="SHN60194.1"/>
    </source>
</evidence>
<dbReference type="STRING" id="1189325.SAMN04488119_10138"/>
<reference evidence="4 5" key="1">
    <citation type="submission" date="2016-12" db="EMBL/GenBank/DDBJ databases">
        <authorList>
            <person name="Song W.-J."/>
            <person name="Kurnit D.M."/>
        </authorList>
    </citation>
    <scope>NUCLEOTIDE SEQUENCE [LARGE SCALE GENOMIC DNA]</scope>
    <source>
        <strain evidence="4 5">CGMCC 1.10808</strain>
    </source>
</reference>
<feature type="transmembrane region" description="Helical" evidence="2">
    <location>
        <begin position="127"/>
        <end position="146"/>
    </location>
</feature>
<evidence type="ECO:0000256" key="3">
    <source>
        <dbReference type="SAM" id="SignalP"/>
    </source>
</evidence>
<dbReference type="OrthoDB" id="9813640at2"/>
<dbReference type="RefSeq" id="WP_072746643.1">
    <property type="nucleotide sequence ID" value="NZ_FOHL01000001.1"/>
</dbReference>
<feature type="compositionally biased region" description="Basic and acidic residues" evidence="1">
    <location>
        <begin position="53"/>
        <end position="64"/>
    </location>
</feature>
<dbReference type="NCBIfam" id="TIGR02458">
    <property type="entry name" value="CbtA"/>
    <property type="match status" value="1"/>
</dbReference>
<feature type="signal peptide" evidence="3">
    <location>
        <begin position="1"/>
        <end position="21"/>
    </location>
</feature>
<dbReference type="AlphaFoldDB" id="A0A1M7SP39"/>
<feature type="transmembrane region" description="Helical" evidence="2">
    <location>
        <begin position="162"/>
        <end position="181"/>
    </location>
</feature>
<feature type="transmembrane region" description="Helical" evidence="2">
    <location>
        <begin position="188"/>
        <end position="205"/>
    </location>
</feature>
<evidence type="ECO:0000256" key="1">
    <source>
        <dbReference type="SAM" id="MobiDB-lite"/>
    </source>
</evidence>
<name>A0A1M7SP39_9RHOB</name>
<organism evidence="4 5">
    <name type="scientific">Oceanicella actignis</name>
    <dbReference type="NCBI Taxonomy" id="1189325"/>
    <lineage>
        <taxon>Bacteria</taxon>
        <taxon>Pseudomonadati</taxon>
        <taxon>Pseudomonadota</taxon>
        <taxon>Alphaproteobacteria</taxon>
        <taxon>Rhodobacterales</taxon>
        <taxon>Paracoccaceae</taxon>
        <taxon>Oceanicella</taxon>
    </lineage>
</organism>
<keyword evidence="2" id="KW-0472">Membrane</keyword>
<proteinExistence type="predicted"/>
<feature type="region of interest" description="Disordered" evidence="1">
    <location>
        <begin position="53"/>
        <end position="80"/>
    </location>
</feature>
<dbReference type="InterPro" id="IPR012666">
    <property type="entry name" value="CbtA_put"/>
</dbReference>
<feature type="chain" id="PRO_5009929253" evidence="3">
    <location>
        <begin position="22"/>
        <end position="250"/>
    </location>
</feature>
<accession>A0A1M7SP39</accession>
<dbReference type="Proteomes" id="UP000184066">
    <property type="component" value="Unassembled WGS sequence"/>
</dbReference>
<evidence type="ECO:0000313" key="5">
    <source>
        <dbReference type="Proteomes" id="UP000184066"/>
    </source>
</evidence>
<gene>
    <name evidence="4" type="ORF">SAMN05216200_10339</name>
</gene>